<evidence type="ECO:0000256" key="1">
    <source>
        <dbReference type="SAM" id="Phobius"/>
    </source>
</evidence>
<protein>
    <submittedName>
        <fullName evidence="2">Uncharacterized protein</fullName>
    </submittedName>
</protein>
<sequence length="43" mass="5000">MNVYLYRNDLVNPSFLCVSDFFAVLVESCSVLILFNPKLKKKM</sequence>
<dbReference type="AlphaFoldDB" id="A0A0E9WQ22"/>
<feature type="transmembrane region" description="Helical" evidence="1">
    <location>
        <begin position="12"/>
        <end position="35"/>
    </location>
</feature>
<organism evidence="2">
    <name type="scientific">Anguilla anguilla</name>
    <name type="common">European freshwater eel</name>
    <name type="synonym">Muraena anguilla</name>
    <dbReference type="NCBI Taxonomy" id="7936"/>
    <lineage>
        <taxon>Eukaryota</taxon>
        <taxon>Metazoa</taxon>
        <taxon>Chordata</taxon>
        <taxon>Craniata</taxon>
        <taxon>Vertebrata</taxon>
        <taxon>Euteleostomi</taxon>
        <taxon>Actinopterygii</taxon>
        <taxon>Neopterygii</taxon>
        <taxon>Teleostei</taxon>
        <taxon>Anguilliformes</taxon>
        <taxon>Anguillidae</taxon>
        <taxon>Anguilla</taxon>
    </lineage>
</organism>
<keyword evidence="1" id="KW-0472">Membrane</keyword>
<name>A0A0E9WQ22_ANGAN</name>
<accession>A0A0E9WQ22</accession>
<proteinExistence type="predicted"/>
<keyword evidence="1" id="KW-0812">Transmembrane</keyword>
<dbReference type="EMBL" id="GBXM01016058">
    <property type="protein sequence ID" value="JAH92519.1"/>
    <property type="molecule type" value="Transcribed_RNA"/>
</dbReference>
<keyword evidence="1" id="KW-1133">Transmembrane helix</keyword>
<reference evidence="2" key="2">
    <citation type="journal article" date="2015" name="Fish Shellfish Immunol.">
        <title>Early steps in the European eel (Anguilla anguilla)-Vibrio vulnificus interaction in the gills: Role of the RtxA13 toxin.</title>
        <authorList>
            <person name="Callol A."/>
            <person name="Pajuelo D."/>
            <person name="Ebbesson L."/>
            <person name="Teles M."/>
            <person name="MacKenzie S."/>
            <person name="Amaro C."/>
        </authorList>
    </citation>
    <scope>NUCLEOTIDE SEQUENCE</scope>
</reference>
<reference evidence="2" key="1">
    <citation type="submission" date="2014-11" db="EMBL/GenBank/DDBJ databases">
        <authorList>
            <person name="Amaro Gonzalez C."/>
        </authorList>
    </citation>
    <scope>NUCLEOTIDE SEQUENCE</scope>
</reference>
<evidence type="ECO:0000313" key="2">
    <source>
        <dbReference type="EMBL" id="JAH92519.1"/>
    </source>
</evidence>